<keyword evidence="2" id="KW-0812">Transmembrane</keyword>
<gene>
    <name evidence="3" type="ORF">C7999DRAFT_30584</name>
</gene>
<reference evidence="3" key="1">
    <citation type="journal article" date="2023" name="Mol. Phylogenet. Evol.">
        <title>Genome-scale phylogeny and comparative genomics of the fungal order Sordariales.</title>
        <authorList>
            <person name="Hensen N."/>
            <person name="Bonometti L."/>
            <person name="Westerberg I."/>
            <person name="Brannstrom I.O."/>
            <person name="Guillou S."/>
            <person name="Cros-Aarteil S."/>
            <person name="Calhoun S."/>
            <person name="Haridas S."/>
            <person name="Kuo A."/>
            <person name="Mondo S."/>
            <person name="Pangilinan J."/>
            <person name="Riley R."/>
            <person name="LaButti K."/>
            <person name="Andreopoulos B."/>
            <person name="Lipzen A."/>
            <person name="Chen C."/>
            <person name="Yan M."/>
            <person name="Daum C."/>
            <person name="Ng V."/>
            <person name="Clum A."/>
            <person name="Steindorff A."/>
            <person name="Ohm R.A."/>
            <person name="Martin F."/>
            <person name="Silar P."/>
            <person name="Natvig D.O."/>
            <person name="Lalanne C."/>
            <person name="Gautier V."/>
            <person name="Ament-Velasquez S.L."/>
            <person name="Kruys A."/>
            <person name="Hutchinson M.I."/>
            <person name="Powell A.J."/>
            <person name="Barry K."/>
            <person name="Miller A.N."/>
            <person name="Grigoriev I.V."/>
            <person name="Debuchy R."/>
            <person name="Gladieux P."/>
            <person name="Hiltunen Thoren M."/>
            <person name="Johannesson H."/>
        </authorList>
    </citation>
    <scope>NUCLEOTIDE SEQUENCE</scope>
    <source>
        <strain evidence="3">CBS 359.72</strain>
    </source>
</reference>
<proteinExistence type="predicted"/>
<feature type="transmembrane region" description="Helical" evidence="2">
    <location>
        <begin position="62"/>
        <end position="81"/>
    </location>
</feature>
<sequence>MSTYVLAGVEAGMLTTRHFGALSTEQIQMHKDKTWGKINGWWAVSRRMLSAKKGDNPVLSPVWIALSALSVLSWVFALSGITTETRRTYQAGATSSPQAPITQFSSHPKQSDFKILSKRFNSRMPGYLDGTGRGPGTGDPTRSEKPPDHYFYEVPGLPNATISVLSPRPVTSRTETVAEVGLTSGIYNLLNSKTRTYGADPGGLDTEELLDAGWASLNGLDGTFHDFRREDPRSTLGSRSAHLPRLNAAVPAILLLGIRLRLVSDCSMLVGPAGMQGWQFPSVTASAPWLPPDTLDYKGVDLRETELGFLPEITTPLFTAGQVPFNANEYTERPCAEFALGCMVLGLVYSFRKRWDAFFTTRSLYWY</sequence>
<evidence type="ECO:0000256" key="2">
    <source>
        <dbReference type="SAM" id="Phobius"/>
    </source>
</evidence>
<evidence type="ECO:0000313" key="4">
    <source>
        <dbReference type="Proteomes" id="UP001303647"/>
    </source>
</evidence>
<name>A0AAN7CV55_9PEZI</name>
<dbReference type="Proteomes" id="UP001303647">
    <property type="component" value="Unassembled WGS sequence"/>
</dbReference>
<accession>A0AAN7CV55</accession>
<dbReference type="EMBL" id="MU857630">
    <property type="protein sequence ID" value="KAK4248895.1"/>
    <property type="molecule type" value="Genomic_DNA"/>
</dbReference>
<keyword evidence="2" id="KW-0472">Membrane</keyword>
<feature type="region of interest" description="Disordered" evidence="1">
    <location>
        <begin position="126"/>
        <end position="145"/>
    </location>
</feature>
<keyword evidence="4" id="KW-1185">Reference proteome</keyword>
<comment type="caution">
    <text evidence="3">The sequence shown here is derived from an EMBL/GenBank/DDBJ whole genome shotgun (WGS) entry which is preliminary data.</text>
</comment>
<dbReference type="AlphaFoldDB" id="A0AAN7CV55"/>
<organism evidence="3 4">
    <name type="scientific">Corynascus novoguineensis</name>
    <dbReference type="NCBI Taxonomy" id="1126955"/>
    <lineage>
        <taxon>Eukaryota</taxon>
        <taxon>Fungi</taxon>
        <taxon>Dikarya</taxon>
        <taxon>Ascomycota</taxon>
        <taxon>Pezizomycotina</taxon>
        <taxon>Sordariomycetes</taxon>
        <taxon>Sordariomycetidae</taxon>
        <taxon>Sordariales</taxon>
        <taxon>Chaetomiaceae</taxon>
        <taxon>Corynascus</taxon>
    </lineage>
</organism>
<protein>
    <submittedName>
        <fullName evidence="3">Uncharacterized protein</fullName>
    </submittedName>
</protein>
<evidence type="ECO:0000313" key="3">
    <source>
        <dbReference type="EMBL" id="KAK4248895.1"/>
    </source>
</evidence>
<evidence type="ECO:0000256" key="1">
    <source>
        <dbReference type="SAM" id="MobiDB-lite"/>
    </source>
</evidence>
<reference evidence="3" key="2">
    <citation type="submission" date="2023-05" db="EMBL/GenBank/DDBJ databases">
        <authorList>
            <consortium name="Lawrence Berkeley National Laboratory"/>
            <person name="Steindorff A."/>
            <person name="Hensen N."/>
            <person name="Bonometti L."/>
            <person name="Westerberg I."/>
            <person name="Brannstrom I.O."/>
            <person name="Guillou S."/>
            <person name="Cros-Aarteil S."/>
            <person name="Calhoun S."/>
            <person name="Haridas S."/>
            <person name="Kuo A."/>
            <person name="Mondo S."/>
            <person name="Pangilinan J."/>
            <person name="Riley R."/>
            <person name="Labutti K."/>
            <person name="Andreopoulos B."/>
            <person name="Lipzen A."/>
            <person name="Chen C."/>
            <person name="Yanf M."/>
            <person name="Daum C."/>
            <person name="Ng V."/>
            <person name="Clum A."/>
            <person name="Ohm R."/>
            <person name="Martin F."/>
            <person name="Silar P."/>
            <person name="Natvig D."/>
            <person name="Lalanne C."/>
            <person name="Gautier V."/>
            <person name="Ament-Velasquez S.L."/>
            <person name="Kruys A."/>
            <person name="Hutchinson M.I."/>
            <person name="Powell A.J."/>
            <person name="Barry K."/>
            <person name="Miller A.N."/>
            <person name="Grigoriev I.V."/>
            <person name="Debuchy R."/>
            <person name="Gladieux P."/>
            <person name="Thoren M.H."/>
            <person name="Johannesson H."/>
        </authorList>
    </citation>
    <scope>NUCLEOTIDE SEQUENCE</scope>
    <source>
        <strain evidence="3">CBS 359.72</strain>
    </source>
</reference>
<keyword evidence="2" id="KW-1133">Transmembrane helix</keyword>